<feature type="transmembrane region" description="Helical" evidence="6">
    <location>
        <begin position="58"/>
        <end position="75"/>
    </location>
</feature>
<name>A0A6N3C5J6_EUBLI</name>
<dbReference type="PANTHER" id="PTHR46795:SF3">
    <property type="entry name" value="ABC TRANSPORTER PERMEASE"/>
    <property type="match status" value="1"/>
</dbReference>
<feature type="transmembrane region" description="Helical" evidence="6">
    <location>
        <begin position="585"/>
        <end position="604"/>
    </location>
</feature>
<feature type="transmembrane region" description="Helical" evidence="6">
    <location>
        <begin position="294"/>
        <end position="317"/>
    </location>
</feature>
<evidence type="ECO:0000313" key="9">
    <source>
        <dbReference type="EMBL" id="VYU11302.1"/>
    </source>
</evidence>
<evidence type="ECO:0000313" key="10">
    <source>
        <dbReference type="Proteomes" id="UP001215087"/>
    </source>
</evidence>
<dbReference type="EMBL" id="CACRTR010000008">
    <property type="protein sequence ID" value="VYU11302.1"/>
    <property type="molecule type" value="Genomic_DNA"/>
</dbReference>
<dbReference type="InterPro" id="IPR052536">
    <property type="entry name" value="ABC-4_Integral_Memb_Prot"/>
</dbReference>
<protein>
    <submittedName>
        <fullName evidence="8">ABC transporter permease</fullName>
    </submittedName>
    <submittedName>
        <fullName evidence="9">Bacitracin export permease protein BceB</fullName>
    </submittedName>
</protein>
<feature type="transmembrane region" description="Helical" evidence="6">
    <location>
        <begin position="159"/>
        <end position="178"/>
    </location>
</feature>
<proteinExistence type="inferred from homology"/>
<evidence type="ECO:0000313" key="8">
    <source>
        <dbReference type="EMBL" id="MDE1471592.1"/>
    </source>
</evidence>
<feature type="domain" description="ABC3 transporter permease C-terminal" evidence="7">
    <location>
        <begin position="60"/>
        <end position="171"/>
    </location>
</feature>
<feature type="domain" description="ABC3 transporter permease C-terminal" evidence="7">
    <location>
        <begin position="537"/>
        <end position="642"/>
    </location>
</feature>
<keyword evidence="5 6" id="KW-0472">Membrane</keyword>
<sequence length="653" mass="72306">MKLFDLACKNLKKNYRFYLLYFLSVTLVLAVYSCFKAFSMNTLVMEKISEDGRVETMTSVVSVLLMAFVLFYMAYSNSFFTKRRMEELGIYALLGFRKTKIMRLLFFENLLIISVALFSGLIIGSFFHKGVVLLLAVFLKLKINLSEVPLFNPAALSQTILFVAAALIFLLLSNGFFLKKASILSMVRLEKKSEKPLKPHPASAVLGLAFLASGYCLAFNITAGTRSLWVSVGFLPMAGLTFLLVTAGTALFIRSFLPFGVQSIRRHKKRFYRPDTIVVLPKFVHRIRSNARMLILLTLLSAATLGILGSTLCTYSFSEQGLSRITPAALEFPGDDPERTQEALSLIQRHHPAQDYQVIETSLLIAASDSPELPDFEYTRKNNGPHFAIMSQTDYHQRMSAMKKASAPSLAQNEAVLVRYLSGSSLSVGTAYDLALPDGTSQRVHIAETTLDNATGFANEGVGTLVISDTLYSSLVQSGLEAASVVSIFGDSLSEDSTTAEALSPLFEGDYRFASACLKRDEFLIASSPNLLLTAFGAFIFFIAMGCILYFKSVSDTSYDIKDFEILKKLGCQNKALHRIIAKQNLILFSIPCILGGLHSFFALQCYNALMPQIISSSALLPPFMLSYALYLLVFALYYIITQYACCRIADRA</sequence>
<evidence type="ECO:0000256" key="5">
    <source>
        <dbReference type="ARBA" id="ARBA00023136"/>
    </source>
</evidence>
<organism evidence="9">
    <name type="scientific">Eubacterium limosum</name>
    <dbReference type="NCBI Taxonomy" id="1736"/>
    <lineage>
        <taxon>Bacteria</taxon>
        <taxon>Bacillati</taxon>
        <taxon>Bacillota</taxon>
        <taxon>Clostridia</taxon>
        <taxon>Eubacteriales</taxon>
        <taxon>Eubacteriaceae</taxon>
        <taxon>Eubacterium</taxon>
    </lineage>
</organism>
<dbReference type="AlphaFoldDB" id="A0A6N3C5J6"/>
<evidence type="ECO:0000259" key="7">
    <source>
        <dbReference type="Pfam" id="PF02687"/>
    </source>
</evidence>
<dbReference type="InterPro" id="IPR027022">
    <property type="entry name" value="ABC_permease_BceB-typ"/>
</dbReference>
<keyword evidence="2 6" id="KW-1003">Cell membrane</keyword>
<evidence type="ECO:0000256" key="2">
    <source>
        <dbReference type="ARBA" id="ARBA00022475"/>
    </source>
</evidence>
<comment type="subcellular location">
    <subcellularLocation>
        <location evidence="1 6">Cell membrane</location>
        <topology evidence="1 6">Multi-pass membrane protein</topology>
    </subcellularLocation>
</comment>
<keyword evidence="3 6" id="KW-0812">Transmembrane</keyword>
<keyword evidence="10" id="KW-1185">Reference proteome</keyword>
<gene>
    <name evidence="9" type="primary">bceB_2</name>
    <name evidence="9" type="ORF">ELLFYP34_02717</name>
    <name evidence="8" type="ORF">PTZ04_15155</name>
</gene>
<evidence type="ECO:0000256" key="3">
    <source>
        <dbReference type="ARBA" id="ARBA00022692"/>
    </source>
</evidence>
<feature type="transmembrane region" description="Helical" evidence="6">
    <location>
        <begin position="531"/>
        <end position="551"/>
    </location>
</feature>
<dbReference type="Proteomes" id="UP001215087">
    <property type="component" value="Unassembled WGS sequence"/>
</dbReference>
<dbReference type="PANTHER" id="PTHR46795">
    <property type="entry name" value="ABC TRANSPORTER PERMEASE-RELATED-RELATED"/>
    <property type="match status" value="1"/>
</dbReference>
<comment type="similarity">
    <text evidence="6">Belongs to the ABC-4 integral membrane protein family.</text>
</comment>
<feature type="transmembrane region" description="Helical" evidence="6">
    <location>
        <begin position="18"/>
        <end position="38"/>
    </location>
</feature>
<keyword evidence="4 6" id="KW-1133">Transmembrane helix</keyword>
<dbReference type="EMBL" id="JAQSVD010000009">
    <property type="protein sequence ID" value="MDE1471592.1"/>
    <property type="molecule type" value="Genomic_DNA"/>
</dbReference>
<dbReference type="PIRSF" id="PIRSF018968">
    <property type="entry name" value="ABC_permease_BceB"/>
    <property type="match status" value="1"/>
</dbReference>
<reference evidence="8 10" key="2">
    <citation type="submission" date="2023-02" db="EMBL/GenBank/DDBJ databases">
        <title>Comparative genome analysis of Eubacterium limosum species.</title>
        <authorList>
            <person name="Bak J.E."/>
        </authorList>
    </citation>
    <scope>NUCLEOTIDE SEQUENCE [LARGE SCALE GENOMIC DNA]</scope>
    <source>
        <strain evidence="8 10">KGMB01548</strain>
    </source>
</reference>
<dbReference type="InterPro" id="IPR003838">
    <property type="entry name" value="ABC3_permease_C"/>
</dbReference>
<keyword evidence="6" id="KW-0813">Transport</keyword>
<feature type="transmembrane region" description="Helical" evidence="6">
    <location>
        <begin position="199"/>
        <end position="222"/>
    </location>
</feature>
<evidence type="ECO:0000256" key="6">
    <source>
        <dbReference type="PIRNR" id="PIRNR018968"/>
    </source>
</evidence>
<dbReference type="Pfam" id="PF02687">
    <property type="entry name" value="FtsX"/>
    <property type="match status" value="2"/>
</dbReference>
<dbReference type="RefSeq" id="WP_090413420.1">
    <property type="nucleotide sequence ID" value="NZ_JAJCLO010000005.1"/>
</dbReference>
<feature type="transmembrane region" description="Helical" evidence="6">
    <location>
        <begin position="234"/>
        <end position="261"/>
    </location>
</feature>
<feature type="transmembrane region" description="Helical" evidence="6">
    <location>
        <begin position="110"/>
        <end position="139"/>
    </location>
</feature>
<dbReference type="GO" id="GO:0005886">
    <property type="term" value="C:plasma membrane"/>
    <property type="evidence" value="ECO:0007669"/>
    <property type="project" value="UniProtKB-SubCell"/>
</dbReference>
<evidence type="ECO:0000256" key="1">
    <source>
        <dbReference type="ARBA" id="ARBA00004651"/>
    </source>
</evidence>
<reference evidence="9" key="1">
    <citation type="submission" date="2019-11" db="EMBL/GenBank/DDBJ databases">
        <authorList>
            <person name="Feng L."/>
        </authorList>
    </citation>
    <scope>NUCLEOTIDE SEQUENCE</scope>
    <source>
        <strain evidence="9">ElimosumLFYP34</strain>
    </source>
</reference>
<dbReference type="GO" id="GO:0055085">
    <property type="term" value="P:transmembrane transport"/>
    <property type="evidence" value="ECO:0007669"/>
    <property type="project" value="UniProtKB-UniRule"/>
</dbReference>
<accession>A0A6N3C5J6</accession>
<dbReference type="PROSITE" id="PS51257">
    <property type="entry name" value="PROKAR_LIPOPROTEIN"/>
    <property type="match status" value="1"/>
</dbReference>
<feature type="transmembrane region" description="Helical" evidence="6">
    <location>
        <begin position="624"/>
        <end position="641"/>
    </location>
</feature>
<evidence type="ECO:0000256" key="4">
    <source>
        <dbReference type="ARBA" id="ARBA00022989"/>
    </source>
</evidence>